<evidence type="ECO:0000313" key="2">
    <source>
        <dbReference type="EMBL" id="MCM1984799.1"/>
    </source>
</evidence>
<reference evidence="2 3" key="1">
    <citation type="journal article" date="2015" name="Genome Announc.">
        <title>Draft Genome Sequence of Filamentous Marine Cyanobacterium Lyngbya confervoides Strain BDU141951.</title>
        <authorList>
            <person name="Chandrababunaidu M.M."/>
            <person name="Sen D."/>
            <person name="Tripathy S."/>
        </authorList>
    </citation>
    <scope>NUCLEOTIDE SEQUENCE [LARGE SCALE GENOMIC DNA]</scope>
    <source>
        <strain evidence="2 3">BDU141951</strain>
    </source>
</reference>
<name>A0ABD4T8N1_9CYAN</name>
<dbReference type="AlphaFoldDB" id="A0ABD4T8N1"/>
<proteinExistence type="predicted"/>
<dbReference type="Proteomes" id="UP000031561">
    <property type="component" value="Unassembled WGS sequence"/>
</dbReference>
<dbReference type="EMBL" id="JTHE03000104">
    <property type="protein sequence ID" value="MCM1984799.1"/>
    <property type="molecule type" value="Genomic_DNA"/>
</dbReference>
<dbReference type="PANTHER" id="PTHR36195">
    <property type="entry name" value="DOMAIN PROTEIN, PUTATIVE (AFU_ORTHOLOGUE AFUA_5G01990)-RELATED-RELATED"/>
    <property type="match status" value="1"/>
</dbReference>
<sequence length="373" mass="41778">MSNKPELGQEYPLPNEAADIQRITEISAQQIQDQYSQEGSPARRDQHPKNHGVVWANFTIDPDLPAALRVGLFKQPGKCFPAWIRYSNGQAMDDRQGGSHGMAIKLMAVEGTKALEDDSQTHDLVMIDHPVFFIRTIPDYVDLFERSGQMNRTSASPGSRLQAFFPFFFPSLWPGGWRLQELRRFLVLGGLKKIIKPASPLNCSYFSVTPYQLGAGKAVKFLVKPHANNRPDGVDQSTPDYLRQAMIKTLSQRAAGFDFFLQVQTNPLTMPVEDSTILWRSPPIKVATVDIPPQTFDSPAQMSFCENLSFTPWHALLEQRPLGSMNRARRQVYQQTAEVRHQLNQAPLEEPGPDTFSPTLLSLDSPATAASNQ</sequence>
<dbReference type="SUPFAM" id="SSF56634">
    <property type="entry name" value="Heme-dependent catalase-like"/>
    <property type="match status" value="1"/>
</dbReference>
<dbReference type="Gene3D" id="2.40.180.10">
    <property type="entry name" value="Catalase core domain"/>
    <property type="match status" value="1"/>
</dbReference>
<organism evidence="2 3">
    <name type="scientific">Lyngbya confervoides BDU141951</name>
    <dbReference type="NCBI Taxonomy" id="1574623"/>
    <lineage>
        <taxon>Bacteria</taxon>
        <taxon>Bacillati</taxon>
        <taxon>Cyanobacteriota</taxon>
        <taxon>Cyanophyceae</taxon>
        <taxon>Oscillatoriophycideae</taxon>
        <taxon>Oscillatoriales</taxon>
        <taxon>Microcoleaceae</taxon>
        <taxon>Lyngbya</taxon>
    </lineage>
</organism>
<accession>A0ABD4T8N1</accession>
<feature type="region of interest" description="Disordered" evidence="1">
    <location>
        <begin position="345"/>
        <end position="373"/>
    </location>
</feature>
<keyword evidence="3" id="KW-1185">Reference proteome</keyword>
<gene>
    <name evidence="2" type="ORF">QQ91_0018415</name>
</gene>
<dbReference type="PANTHER" id="PTHR36195:SF4">
    <property type="entry name" value="DOMAIN PROTEIN, PUTATIVE (AFU_ORTHOLOGUE AFUA_5G01990)-RELATED"/>
    <property type="match status" value="1"/>
</dbReference>
<dbReference type="CDD" id="cd08152">
    <property type="entry name" value="y4iL_like"/>
    <property type="match status" value="1"/>
</dbReference>
<evidence type="ECO:0000313" key="3">
    <source>
        <dbReference type="Proteomes" id="UP000031561"/>
    </source>
</evidence>
<evidence type="ECO:0000256" key="1">
    <source>
        <dbReference type="SAM" id="MobiDB-lite"/>
    </source>
</evidence>
<dbReference type="RefSeq" id="WP_166277112.1">
    <property type="nucleotide sequence ID" value="NZ_JTHE03000104.1"/>
</dbReference>
<protein>
    <submittedName>
        <fullName evidence="2">Catalase family protein</fullName>
    </submittedName>
</protein>
<comment type="caution">
    <text evidence="2">The sequence shown here is derived from an EMBL/GenBank/DDBJ whole genome shotgun (WGS) entry which is preliminary data.</text>
</comment>
<feature type="compositionally biased region" description="Polar residues" evidence="1">
    <location>
        <begin position="26"/>
        <end position="39"/>
    </location>
</feature>
<feature type="region of interest" description="Disordered" evidence="1">
    <location>
        <begin position="26"/>
        <end position="48"/>
    </location>
</feature>
<dbReference type="InterPro" id="IPR020835">
    <property type="entry name" value="Catalase_sf"/>
</dbReference>